<gene>
    <name evidence="2" type="ORF">SDC9_80572</name>
</gene>
<dbReference type="Pfam" id="PF01471">
    <property type="entry name" value="PG_binding_1"/>
    <property type="match status" value="1"/>
</dbReference>
<dbReference type="EMBL" id="VSSQ01006831">
    <property type="protein sequence ID" value="MPM33991.1"/>
    <property type="molecule type" value="Genomic_DNA"/>
</dbReference>
<accession>A0A644Z1U9</accession>
<name>A0A644Z1U9_9ZZZZ</name>
<comment type="caution">
    <text evidence="2">The sequence shown here is derived from an EMBL/GenBank/DDBJ whole genome shotgun (WGS) entry which is preliminary data.</text>
</comment>
<evidence type="ECO:0000259" key="1">
    <source>
        <dbReference type="Pfam" id="PF01471"/>
    </source>
</evidence>
<sequence>MGSVSLDVLAAEMILDTLGYDVPDPDGVYDQSSFNQMIKYQEDNSLYPYGTIDFATQKSLYSSLLDHAKNSVVDKQLQTAVDVLTK</sequence>
<dbReference type="Gene3D" id="1.10.101.10">
    <property type="entry name" value="PGBD-like superfamily/PGBD"/>
    <property type="match status" value="1"/>
</dbReference>
<dbReference type="InterPro" id="IPR036365">
    <property type="entry name" value="PGBD-like_sf"/>
</dbReference>
<feature type="domain" description="Peptidoglycan binding-like" evidence="1">
    <location>
        <begin position="7"/>
        <end position="60"/>
    </location>
</feature>
<dbReference type="SUPFAM" id="SSF47090">
    <property type="entry name" value="PGBD-like"/>
    <property type="match status" value="1"/>
</dbReference>
<reference evidence="2" key="1">
    <citation type="submission" date="2019-08" db="EMBL/GenBank/DDBJ databases">
        <authorList>
            <person name="Kucharzyk K."/>
            <person name="Murdoch R.W."/>
            <person name="Higgins S."/>
            <person name="Loffler F."/>
        </authorList>
    </citation>
    <scope>NUCLEOTIDE SEQUENCE</scope>
</reference>
<protein>
    <recommendedName>
        <fullName evidence="1">Peptidoglycan binding-like domain-containing protein</fullName>
    </recommendedName>
</protein>
<proteinExistence type="predicted"/>
<dbReference type="InterPro" id="IPR036366">
    <property type="entry name" value="PGBDSf"/>
</dbReference>
<evidence type="ECO:0000313" key="2">
    <source>
        <dbReference type="EMBL" id="MPM33991.1"/>
    </source>
</evidence>
<organism evidence="2">
    <name type="scientific">bioreactor metagenome</name>
    <dbReference type="NCBI Taxonomy" id="1076179"/>
    <lineage>
        <taxon>unclassified sequences</taxon>
        <taxon>metagenomes</taxon>
        <taxon>ecological metagenomes</taxon>
    </lineage>
</organism>
<dbReference type="AlphaFoldDB" id="A0A644Z1U9"/>
<dbReference type="InterPro" id="IPR002477">
    <property type="entry name" value="Peptidoglycan-bd-like"/>
</dbReference>